<proteinExistence type="inferred from homology"/>
<dbReference type="EC" id="2.7.7.18" evidence="11"/>
<evidence type="ECO:0000313" key="14">
    <source>
        <dbReference type="Proteomes" id="UP001160519"/>
    </source>
</evidence>
<evidence type="ECO:0000256" key="1">
    <source>
        <dbReference type="ARBA" id="ARBA00002324"/>
    </source>
</evidence>
<evidence type="ECO:0000256" key="7">
    <source>
        <dbReference type="ARBA" id="ARBA00022741"/>
    </source>
</evidence>
<comment type="pathway">
    <text evidence="2 11">Cofactor biosynthesis; NAD(+) biosynthesis; deamido-NAD(+) from nicotinate D-ribonucleotide: step 1/1.</text>
</comment>
<evidence type="ECO:0000313" key="13">
    <source>
        <dbReference type="EMBL" id="MDI1230072.1"/>
    </source>
</evidence>
<dbReference type="SUPFAM" id="SSF52374">
    <property type="entry name" value="Nucleotidylyl transferase"/>
    <property type="match status" value="1"/>
</dbReference>
<gene>
    <name evidence="11 13" type="primary">nadD</name>
    <name evidence="13" type="ORF">PSU93_02860</name>
</gene>
<comment type="function">
    <text evidence="1 11">Catalyzes the reversible adenylation of nicotinate mononucleotide (NaMN) to nicotinic acid adenine dinucleotide (NaAD).</text>
</comment>
<dbReference type="GO" id="GO:0005524">
    <property type="term" value="F:ATP binding"/>
    <property type="evidence" value="ECO:0007669"/>
    <property type="project" value="UniProtKB-KW"/>
</dbReference>
<dbReference type="NCBIfam" id="TIGR00125">
    <property type="entry name" value="cyt_tran_rel"/>
    <property type="match status" value="1"/>
</dbReference>
<evidence type="ECO:0000256" key="2">
    <source>
        <dbReference type="ARBA" id="ARBA00005019"/>
    </source>
</evidence>
<dbReference type="Pfam" id="PF01467">
    <property type="entry name" value="CTP_transf_like"/>
    <property type="match status" value="1"/>
</dbReference>
<dbReference type="Proteomes" id="UP001160519">
    <property type="component" value="Unassembled WGS sequence"/>
</dbReference>
<evidence type="ECO:0000256" key="3">
    <source>
        <dbReference type="ARBA" id="ARBA00009014"/>
    </source>
</evidence>
<dbReference type="NCBIfam" id="NF000840">
    <property type="entry name" value="PRK00071.1-3"/>
    <property type="match status" value="1"/>
</dbReference>
<feature type="domain" description="Cytidyltransferase-like" evidence="12">
    <location>
        <begin position="4"/>
        <end position="182"/>
    </location>
</feature>
<dbReference type="NCBIfam" id="TIGR00482">
    <property type="entry name" value="nicotinate (nicotinamide) nucleotide adenylyltransferase"/>
    <property type="match status" value="1"/>
</dbReference>
<accession>A0AA43Q451</accession>
<keyword evidence="9 11" id="KW-0520">NAD</keyword>
<evidence type="ECO:0000256" key="9">
    <source>
        <dbReference type="ARBA" id="ARBA00023027"/>
    </source>
</evidence>
<dbReference type="HAMAP" id="MF_00244">
    <property type="entry name" value="NaMN_adenylyltr"/>
    <property type="match status" value="1"/>
</dbReference>
<dbReference type="PANTHER" id="PTHR39321:SF3">
    <property type="entry name" value="PHOSPHOPANTETHEINE ADENYLYLTRANSFERASE"/>
    <property type="match status" value="1"/>
</dbReference>
<dbReference type="Gene3D" id="3.40.50.620">
    <property type="entry name" value="HUPs"/>
    <property type="match status" value="1"/>
</dbReference>
<dbReference type="InterPro" id="IPR014729">
    <property type="entry name" value="Rossmann-like_a/b/a_fold"/>
</dbReference>
<keyword evidence="4 11" id="KW-0662">Pyridine nucleotide biosynthesis</keyword>
<keyword evidence="6 11" id="KW-0548">Nucleotidyltransferase</keyword>
<protein>
    <recommendedName>
        <fullName evidence="11">Probable nicotinate-nucleotide adenylyltransferase</fullName>
        <ecNumber evidence="11">2.7.7.18</ecNumber>
    </recommendedName>
    <alternativeName>
        <fullName evidence="11">Deamido-NAD(+) diphosphorylase</fullName>
    </alternativeName>
    <alternativeName>
        <fullName evidence="11">Deamido-NAD(+) pyrophosphorylase</fullName>
    </alternativeName>
    <alternativeName>
        <fullName evidence="11">Nicotinate mononucleotide adenylyltransferase</fullName>
        <shortName evidence="11">NaMN adenylyltransferase</shortName>
    </alternativeName>
</protein>
<organism evidence="13 14">
    <name type="scientific">Candidatus Methylobacter titanis</name>
    <dbReference type="NCBI Taxonomy" id="3053457"/>
    <lineage>
        <taxon>Bacteria</taxon>
        <taxon>Pseudomonadati</taxon>
        <taxon>Pseudomonadota</taxon>
        <taxon>Gammaproteobacteria</taxon>
        <taxon>Methylococcales</taxon>
        <taxon>Methylococcaceae</taxon>
        <taxon>Methylobacter</taxon>
    </lineage>
</organism>
<keyword evidence="5 11" id="KW-0808">Transferase</keyword>
<evidence type="ECO:0000256" key="10">
    <source>
        <dbReference type="ARBA" id="ARBA00048721"/>
    </source>
</evidence>
<comment type="similarity">
    <text evidence="3 11">Belongs to the NadD family.</text>
</comment>
<reference evidence="13" key="1">
    <citation type="submission" date="2023-01" db="EMBL/GenBank/DDBJ databases">
        <title>Biogeochemical cycle of methane in antarctic sediments.</title>
        <authorList>
            <person name="Roldan D.M."/>
            <person name="Menes R.J."/>
        </authorList>
    </citation>
    <scope>NUCLEOTIDE SEQUENCE [LARGE SCALE GENOMIC DNA]</scope>
    <source>
        <strain evidence="13">K-2018 MAG008</strain>
    </source>
</reference>
<keyword evidence="7 11" id="KW-0547">Nucleotide-binding</keyword>
<dbReference type="InterPro" id="IPR004821">
    <property type="entry name" value="Cyt_trans-like"/>
</dbReference>
<evidence type="ECO:0000259" key="12">
    <source>
        <dbReference type="Pfam" id="PF01467"/>
    </source>
</evidence>
<keyword evidence="14" id="KW-1185">Reference proteome</keyword>
<dbReference type="NCBIfam" id="NF000839">
    <property type="entry name" value="PRK00071.1-1"/>
    <property type="match status" value="1"/>
</dbReference>
<evidence type="ECO:0000256" key="8">
    <source>
        <dbReference type="ARBA" id="ARBA00022840"/>
    </source>
</evidence>
<evidence type="ECO:0000256" key="11">
    <source>
        <dbReference type="HAMAP-Rule" id="MF_00244"/>
    </source>
</evidence>
<dbReference type="PANTHER" id="PTHR39321">
    <property type="entry name" value="NICOTINATE-NUCLEOTIDE ADENYLYLTRANSFERASE-RELATED"/>
    <property type="match status" value="1"/>
</dbReference>
<comment type="catalytic activity">
    <reaction evidence="10 11">
        <text>nicotinate beta-D-ribonucleotide + ATP + H(+) = deamido-NAD(+) + diphosphate</text>
        <dbReference type="Rhea" id="RHEA:22860"/>
        <dbReference type="ChEBI" id="CHEBI:15378"/>
        <dbReference type="ChEBI" id="CHEBI:30616"/>
        <dbReference type="ChEBI" id="CHEBI:33019"/>
        <dbReference type="ChEBI" id="CHEBI:57502"/>
        <dbReference type="ChEBI" id="CHEBI:58437"/>
        <dbReference type="EC" id="2.7.7.18"/>
    </reaction>
</comment>
<evidence type="ECO:0000256" key="4">
    <source>
        <dbReference type="ARBA" id="ARBA00022642"/>
    </source>
</evidence>
<dbReference type="GO" id="GO:0004515">
    <property type="term" value="F:nicotinate-nucleotide adenylyltransferase activity"/>
    <property type="evidence" value="ECO:0007669"/>
    <property type="project" value="UniProtKB-UniRule"/>
</dbReference>
<dbReference type="AlphaFoldDB" id="A0AA43Q451"/>
<dbReference type="InterPro" id="IPR005248">
    <property type="entry name" value="NadD/NMNAT"/>
</dbReference>
<evidence type="ECO:0000256" key="5">
    <source>
        <dbReference type="ARBA" id="ARBA00022679"/>
    </source>
</evidence>
<dbReference type="EMBL" id="JAQSDF010000004">
    <property type="protein sequence ID" value="MDI1230072.1"/>
    <property type="molecule type" value="Genomic_DNA"/>
</dbReference>
<evidence type="ECO:0000256" key="6">
    <source>
        <dbReference type="ARBA" id="ARBA00022695"/>
    </source>
</evidence>
<sequence length="211" mass="24255">MIGIFGGTFDPVHYGHLRSALEVKDIFGLTEVRLIPCANPPHREQPAVTAEMRVQMLELAIKNQPDLKIDTRELDRYDLHQAPSYMVDTLESLRQEFPADPLLLFIGTDAFKYLTGWYEWQRLFDYAHIVVMTRPGIETQTLNDFFKARLTGEIKDLVQVISGKLCFSHVTQLDISATAIRNIIARKQNPGFLLPDAVIEYIKQHQLYETH</sequence>
<dbReference type="CDD" id="cd02165">
    <property type="entry name" value="NMNAT"/>
    <property type="match status" value="1"/>
</dbReference>
<dbReference type="GO" id="GO:0009435">
    <property type="term" value="P:NAD+ biosynthetic process"/>
    <property type="evidence" value="ECO:0007669"/>
    <property type="project" value="UniProtKB-UniRule"/>
</dbReference>
<keyword evidence="8 11" id="KW-0067">ATP-binding</keyword>
<name>A0AA43Q451_9GAMM</name>
<comment type="caution">
    <text evidence="13">The sequence shown here is derived from an EMBL/GenBank/DDBJ whole genome shotgun (WGS) entry which is preliminary data.</text>
</comment>